<keyword evidence="3 6" id="KW-0812">Transmembrane</keyword>
<keyword evidence="2 6" id="KW-1003">Cell membrane</keyword>
<evidence type="ECO:0000256" key="1">
    <source>
        <dbReference type="ARBA" id="ARBA00004429"/>
    </source>
</evidence>
<feature type="transmembrane region" description="Helical" evidence="6">
    <location>
        <begin position="387"/>
        <end position="408"/>
    </location>
</feature>
<feature type="transmembrane region" description="Helical" evidence="6">
    <location>
        <begin position="313"/>
        <end position="335"/>
    </location>
</feature>
<evidence type="ECO:0000256" key="7">
    <source>
        <dbReference type="SAM" id="MobiDB-lite"/>
    </source>
</evidence>
<proteinExistence type="inferred from homology"/>
<dbReference type="GO" id="GO:0015385">
    <property type="term" value="F:sodium:proton antiporter activity"/>
    <property type="evidence" value="ECO:0007669"/>
    <property type="project" value="UniProtKB-UniRule"/>
</dbReference>
<keyword evidence="6" id="KW-0915">Sodium</keyword>
<keyword evidence="9" id="KW-1185">Reference proteome</keyword>
<evidence type="ECO:0000256" key="5">
    <source>
        <dbReference type="ARBA" id="ARBA00023136"/>
    </source>
</evidence>
<gene>
    <name evidence="6 8" type="primary">nhaA</name>
    <name evidence="8" type="ORF">FHG64_16105</name>
</gene>
<dbReference type="OrthoDB" id="9808135at2"/>
<feature type="transmembrane region" description="Helical" evidence="6">
    <location>
        <begin position="27"/>
        <end position="47"/>
    </location>
</feature>
<protein>
    <recommendedName>
        <fullName evidence="6">Na(+)/H(+) antiporter NhaA</fullName>
    </recommendedName>
    <alternativeName>
        <fullName evidence="6">Sodium/proton antiporter NhaA</fullName>
    </alternativeName>
</protein>
<keyword evidence="6" id="KW-0813">Transport</keyword>
<evidence type="ECO:0000256" key="6">
    <source>
        <dbReference type="HAMAP-Rule" id="MF_01844"/>
    </source>
</evidence>
<dbReference type="PANTHER" id="PTHR30341">
    <property type="entry name" value="SODIUM ION/PROTON ANTIPORTER NHAA-RELATED"/>
    <property type="match status" value="1"/>
</dbReference>
<keyword evidence="6" id="KW-0739">Sodium transport</keyword>
<dbReference type="KEGG" id="afla:FHG64_16105"/>
<feature type="transmembrane region" description="Helical" evidence="6">
    <location>
        <begin position="347"/>
        <end position="367"/>
    </location>
</feature>
<dbReference type="EMBL" id="CP040812">
    <property type="protein sequence ID" value="QCY70791.1"/>
    <property type="molecule type" value="Genomic_DNA"/>
</dbReference>
<feature type="region of interest" description="Disordered" evidence="7">
    <location>
        <begin position="450"/>
        <end position="472"/>
    </location>
</feature>
<keyword evidence="4 6" id="KW-1133">Transmembrane helix</keyword>
<feature type="transmembrane region" description="Helical" evidence="6">
    <location>
        <begin position="71"/>
        <end position="91"/>
    </location>
</feature>
<dbReference type="GO" id="GO:0006885">
    <property type="term" value="P:regulation of pH"/>
    <property type="evidence" value="ECO:0007669"/>
    <property type="project" value="UniProtKB-UniRule"/>
</dbReference>
<evidence type="ECO:0000256" key="2">
    <source>
        <dbReference type="ARBA" id="ARBA00022475"/>
    </source>
</evidence>
<comment type="function">
    <text evidence="6">Na(+)/H(+) antiporter that extrudes sodium in exchange for external protons.</text>
</comment>
<evidence type="ECO:0000256" key="4">
    <source>
        <dbReference type="ARBA" id="ARBA00022989"/>
    </source>
</evidence>
<dbReference type="Pfam" id="PF06965">
    <property type="entry name" value="Na_H_antiport_1"/>
    <property type="match status" value="1"/>
</dbReference>
<evidence type="ECO:0000256" key="3">
    <source>
        <dbReference type="ARBA" id="ARBA00022692"/>
    </source>
</evidence>
<dbReference type="Gene3D" id="1.20.1530.10">
    <property type="entry name" value="Na+/H+ antiporter like domain"/>
    <property type="match status" value="1"/>
</dbReference>
<dbReference type="InterPro" id="IPR023171">
    <property type="entry name" value="Na/H_antiporter_dom_sf"/>
</dbReference>
<comment type="similarity">
    <text evidence="6">Belongs to the NhaA Na(+)/H(+) (TC 2.A.33) antiporter family.</text>
</comment>
<keyword evidence="6" id="KW-0406">Ion transport</keyword>
<dbReference type="HAMAP" id="MF_01844">
    <property type="entry name" value="NhaA"/>
    <property type="match status" value="1"/>
</dbReference>
<feature type="transmembrane region" description="Helical" evidence="6">
    <location>
        <begin position="103"/>
        <end position="127"/>
    </location>
</feature>
<feature type="transmembrane region" description="Helical" evidence="6">
    <location>
        <begin position="420"/>
        <end position="437"/>
    </location>
</feature>
<name>A0A5B7X824_9FLAO</name>
<sequence>MVDMKKSTLDIYLLLPIKNFIERQTSVGLLLIFSALLAMIVANSPLAEGYHSIWKQYIHIGFNDFYIRKNILHWINDGLMSMFFFLVGLELKREIMHGQLSKVRGAILPISAAIGGMVFPALIYYFFTAGSPAVSGWGIPMATDIAFALGILYLLGDKVPLSLKVFLTALAIVDDLGAVLVIAFFYTSEVSIESLAMGAFFLFILIAANQIGIRNTLFYAVMGIGGLWLAILLSGVHATIAAVLAAFAIPTSKRIDTPVFLRKVKWLTNEIKKIKQSRKKSEPEIEQEISHTIEKFSSLAEDATPPLQRLEHALHPFVSFVVLPIFAFANAGVTITAESLQFFHSPVALGVILGLIIGKFLGVIIFTRLMVFLKLGDLPKGVNWHHISGIGLLAAIGFTMSLFITDLAFVDETYRVQAKIGILTASMLAGIIGYFYLRIISSRMRKKRLKESEAETPAAVKPKSPGLVRSDS</sequence>
<dbReference type="NCBIfam" id="TIGR00773">
    <property type="entry name" value="NhaA"/>
    <property type="match status" value="1"/>
</dbReference>
<dbReference type="AlphaFoldDB" id="A0A5B7X824"/>
<dbReference type="InterPro" id="IPR004670">
    <property type="entry name" value="NhaA"/>
</dbReference>
<evidence type="ECO:0000313" key="8">
    <source>
        <dbReference type="EMBL" id="QCY70791.1"/>
    </source>
</evidence>
<evidence type="ECO:0000313" key="9">
    <source>
        <dbReference type="Proteomes" id="UP000309016"/>
    </source>
</evidence>
<dbReference type="GO" id="GO:0005886">
    <property type="term" value="C:plasma membrane"/>
    <property type="evidence" value="ECO:0007669"/>
    <property type="project" value="UniProtKB-SubCell"/>
</dbReference>
<organism evidence="8 9">
    <name type="scientific">Antarcticibacterium flavum</name>
    <dbReference type="NCBI Taxonomy" id="2058175"/>
    <lineage>
        <taxon>Bacteria</taxon>
        <taxon>Pseudomonadati</taxon>
        <taxon>Bacteroidota</taxon>
        <taxon>Flavobacteriia</taxon>
        <taxon>Flavobacteriales</taxon>
        <taxon>Flavobacteriaceae</taxon>
        <taxon>Antarcticibacterium</taxon>
    </lineage>
</organism>
<feature type="transmembrane region" description="Helical" evidence="6">
    <location>
        <begin position="216"/>
        <end position="249"/>
    </location>
</feature>
<accession>A0A5B7X824</accession>
<dbReference type="PANTHER" id="PTHR30341:SF0">
    <property type="entry name" value="NA(+)_H(+) ANTIPORTER NHAA"/>
    <property type="match status" value="1"/>
</dbReference>
<reference evidence="8 9" key="1">
    <citation type="submission" date="2019-06" db="EMBL/GenBank/DDBJ databases">
        <title>Complete genome sequence of Antarcticibacterium flavum KCTC 52984T from an Antarctic marine sediment.</title>
        <authorList>
            <person name="Lee Y.M."/>
            <person name="Shin S.C."/>
        </authorList>
    </citation>
    <scope>NUCLEOTIDE SEQUENCE [LARGE SCALE GENOMIC DNA]</scope>
    <source>
        <strain evidence="8 9">KCTC 52984</strain>
    </source>
</reference>
<feature type="transmembrane region" description="Helical" evidence="6">
    <location>
        <begin position="167"/>
        <end position="186"/>
    </location>
</feature>
<comment type="catalytic activity">
    <reaction evidence="6">
        <text>Na(+)(in) + 2 H(+)(out) = Na(+)(out) + 2 H(+)(in)</text>
        <dbReference type="Rhea" id="RHEA:29251"/>
        <dbReference type="ChEBI" id="CHEBI:15378"/>
        <dbReference type="ChEBI" id="CHEBI:29101"/>
    </reaction>
</comment>
<feature type="transmembrane region" description="Helical" evidence="6">
    <location>
        <begin position="133"/>
        <end position="155"/>
    </location>
</feature>
<dbReference type="Proteomes" id="UP000309016">
    <property type="component" value="Chromosome"/>
</dbReference>
<feature type="transmembrane region" description="Helical" evidence="6">
    <location>
        <begin position="192"/>
        <end position="209"/>
    </location>
</feature>
<keyword evidence="6" id="KW-0050">Antiport</keyword>
<comment type="subcellular location">
    <subcellularLocation>
        <location evidence="1">Cell inner membrane</location>
        <topology evidence="1">Multi-pass membrane protein</topology>
    </subcellularLocation>
    <subcellularLocation>
        <location evidence="6">Cell membrane</location>
        <topology evidence="6">Multi-pass membrane protein</topology>
    </subcellularLocation>
</comment>
<keyword evidence="5 6" id="KW-0472">Membrane</keyword>